<comment type="caution">
    <text evidence="1">The sequence shown here is derived from an EMBL/GenBank/DDBJ whole genome shotgun (WGS) entry which is preliminary data.</text>
</comment>
<dbReference type="Proteomes" id="UP000037035">
    <property type="component" value="Unassembled WGS sequence"/>
</dbReference>
<dbReference type="VEuPathDB" id="FungiDB:VP01_7516g1"/>
<protein>
    <submittedName>
        <fullName evidence="1">Uncharacterized protein</fullName>
    </submittedName>
</protein>
<name>A0A0L6UC84_9BASI</name>
<dbReference type="EMBL" id="LAVV01012957">
    <property type="protein sequence ID" value="KNZ46146.1"/>
    <property type="molecule type" value="Genomic_DNA"/>
</dbReference>
<reference evidence="1 2" key="1">
    <citation type="submission" date="2015-08" db="EMBL/GenBank/DDBJ databases">
        <title>Next Generation Sequencing and Analysis of the Genome of Puccinia sorghi L Schw, the Causal Agent of Maize Common Rust.</title>
        <authorList>
            <person name="Rochi L."/>
            <person name="Burguener G."/>
            <person name="Darino M."/>
            <person name="Turjanski A."/>
            <person name="Kreff E."/>
            <person name="Dieguez M.J."/>
            <person name="Sacco F."/>
        </authorList>
    </citation>
    <scope>NUCLEOTIDE SEQUENCE [LARGE SCALE GENOMIC DNA]</scope>
    <source>
        <strain evidence="1 2">RO10H11247</strain>
    </source>
</reference>
<keyword evidence="2" id="KW-1185">Reference proteome</keyword>
<evidence type="ECO:0000313" key="2">
    <source>
        <dbReference type="Proteomes" id="UP000037035"/>
    </source>
</evidence>
<organism evidence="1 2">
    <name type="scientific">Puccinia sorghi</name>
    <dbReference type="NCBI Taxonomy" id="27349"/>
    <lineage>
        <taxon>Eukaryota</taxon>
        <taxon>Fungi</taxon>
        <taxon>Dikarya</taxon>
        <taxon>Basidiomycota</taxon>
        <taxon>Pucciniomycotina</taxon>
        <taxon>Pucciniomycetes</taxon>
        <taxon>Pucciniales</taxon>
        <taxon>Pucciniaceae</taxon>
        <taxon>Puccinia</taxon>
    </lineage>
</organism>
<proteinExistence type="predicted"/>
<gene>
    <name evidence="1" type="ORF">VP01_7516g1</name>
</gene>
<dbReference type="AlphaFoldDB" id="A0A0L6UC84"/>
<evidence type="ECO:0000313" key="1">
    <source>
        <dbReference type="EMBL" id="KNZ46146.1"/>
    </source>
</evidence>
<sequence length="81" mass="8889">MAGQQNPAPSPASNPQPFDGTLGAAAKAFFSQIGLHAITYLKRFPTDTSKVVFAVFFMKDYIATCLSRTWTRSSTVDQWSL</sequence>
<accession>A0A0L6UC84</accession>
<dbReference type="OrthoDB" id="4847360at2759"/>